<dbReference type="SUPFAM" id="SSF63867">
    <property type="entry name" value="MoeA C-terminal domain-like"/>
    <property type="match status" value="1"/>
</dbReference>
<dbReference type="EC" id="2.10.1.1" evidence="4 9"/>
<keyword evidence="9" id="KW-0460">Magnesium</keyword>
<dbReference type="PANTHER" id="PTHR10192">
    <property type="entry name" value="MOLYBDOPTERIN BIOSYNTHESIS PROTEIN"/>
    <property type="match status" value="1"/>
</dbReference>
<dbReference type="PANTHER" id="PTHR10192:SF5">
    <property type="entry name" value="GEPHYRIN"/>
    <property type="match status" value="1"/>
</dbReference>
<dbReference type="RefSeq" id="WP_317330019.1">
    <property type="nucleotide sequence ID" value="NZ_JAWJZA010000006.1"/>
</dbReference>
<keyword evidence="7 9" id="KW-0501">Molybdenum cofactor biosynthesis</keyword>
<evidence type="ECO:0000259" key="10">
    <source>
        <dbReference type="SMART" id="SM00852"/>
    </source>
</evidence>
<name>A0ABU3Z9C2_9FIRM</name>
<accession>A0ABU3Z9C2</accession>
<evidence type="ECO:0000256" key="5">
    <source>
        <dbReference type="ARBA" id="ARBA00021108"/>
    </source>
</evidence>
<proteinExistence type="inferred from homology"/>
<evidence type="ECO:0000313" key="12">
    <source>
        <dbReference type="Proteomes" id="UP001272515"/>
    </source>
</evidence>
<keyword evidence="9" id="KW-0479">Metal-binding</keyword>
<sequence>MVGVTVEAALSLWDEVLENVEYRTMPLSVTVARDYVLAETITLPHDVPHFNKSAMDGYGLIYEDGRRNYIIDGIIGAGVVWNAQVPLGHAVRIMTGAMVPTMCDTVVMQEQCKTDGHIGSTLEIQGQITKGSHIIYQGEDGRKGLEVIPEGTVITTAVQAVLMGLGYEMVEVYRKPRVLVLTSGREVIDPGLKLVPGKIYNSNRVMLQGFLKDLGVVETVQYHVTDDPVAYDDELEAIIRLARDCDIIVSSGGVSVGLYDTLPKMYTALGAKVLYGRIQMRPGAASYGAVTPKGQLIFGLSGNPGAAFNGWHLLVKPVLQRYLGREGQLGKVLLCSLGEGIEKKNPFDRYVQGSIVFEKGRPVFYKNCSNASCGLVGLVTVNALAKIPKGVNSVSGGEDIEVHML</sequence>
<dbReference type="InterPro" id="IPR036135">
    <property type="entry name" value="MoeA_linker/N_sf"/>
</dbReference>
<dbReference type="Proteomes" id="UP001272515">
    <property type="component" value="Unassembled WGS sequence"/>
</dbReference>
<comment type="catalytic activity">
    <reaction evidence="8">
        <text>adenylyl-molybdopterin + molybdate = Mo-molybdopterin + AMP + H(+)</text>
        <dbReference type="Rhea" id="RHEA:35047"/>
        <dbReference type="ChEBI" id="CHEBI:15378"/>
        <dbReference type="ChEBI" id="CHEBI:36264"/>
        <dbReference type="ChEBI" id="CHEBI:62727"/>
        <dbReference type="ChEBI" id="CHEBI:71302"/>
        <dbReference type="ChEBI" id="CHEBI:456215"/>
        <dbReference type="EC" id="2.10.1.1"/>
    </reaction>
</comment>
<evidence type="ECO:0000256" key="1">
    <source>
        <dbReference type="ARBA" id="ARBA00002901"/>
    </source>
</evidence>
<dbReference type="SMART" id="SM00852">
    <property type="entry name" value="MoCF_biosynth"/>
    <property type="match status" value="1"/>
</dbReference>
<protein>
    <recommendedName>
        <fullName evidence="5 9">Molybdopterin molybdenumtransferase</fullName>
        <ecNumber evidence="4 9">2.10.1.1</ecNumber>
    </recommendedName>
</protein>
<evidence type="ECO:0000256" key="2">
    <source>
        <dbReference type="ARBA" id="ARBA00005046"/>
    </source>
</evidence>
<dbReference type="InterPro" id="IPR001453">
    <property type="entry name" value="MoaB/Mog_dom"/>
</dbReference>
<dbReference type="Gene3D" id="3.40.980.10">
    <property type="entry name" value="MoaB/Mog-like domain"/>
    <property type="match status" value="1"/>
</dbReference>
<dbReference type="Pfam" id="PF00994">
    <property type="entry name" value="MoCF_biosynth"/>
    <property type="match status" value="1"/>
</dbReference>
<dbReference type="EMBL" id="JAWJZB010000007">
    <property type="protein sequence ID" value="MDV5088518.1"/>
    <property type="molecule type" value="Genomic_DNA"/>
</dbReference>
<feature type="domain" description="MoaB/Mog" evidence="10">
    <location>
        <begin position="179"/>
        <end position="321"/>
    </location>
</feature>
<comment type="similarity">
    <text evidence="3 9">Belongs to the MoeA family.</text>
</comment>
<dbReference type="Pfam" id="PF03453">
    <property type="entry name" value="MoeA_N"/>
    <property type="match status" value="1"/>
</dbReference>
<evidence type="ECO:0000313" key="11">
    <source>
        <dbReference type="EMBL" id="MDV5088518.1"/>
    </source>
</evidence>
<evidence type="ECO:0000256" key="6">
    <source>
        <dbReference type="ARBA" id="ARBA00022505"/>
    </source>
</evidence>
<comment type="function">
    <text evidence="1 9">Catalyzes the insertion of molybdate into adenylated molybdopterin with the concomitant release of AMP.</text>
</comment>
<evidence type="ECO:0000256" key="8">
    <source>
        <dbReference type="ARBA" id="ARBA00047317"/>
    </source>
</evidence>
<organism evidence="11 12">
    <name type="scientific">Veillonella absiana</name>
    <dbReference type="NCBI Taxonomy" id="3079305"/>
    <lineage>
        <taxon>Bacteria</taxon>
        <taxon>Bacillati</taxon>
        <taxon>Bacillota</taxon>
        <taxon>Negativicutes</taxon>
        <taxon>Veillonellales</taxon>
        <taxon>Veillonellaceae</taxon>
        <taxon>Veillonella</taxon>
    </lineage>
</organism>
<dbReference type="Gene3D" id="3.90.105.10">
    <property type="entry name" value="Molybdopterin biosynthesis moea protein, domain 2"/>
    <property type="match status" value="1"/>
</dbReference>
<dbReference type="InterPro" id="IPR036425">
    <property type="entry name" value="MoaB/Mog-like_dom_sf"/>
</dbReference>
<dbReference type="InterPro" id="IPR005111">
    <property type="entry name" value="MoeA_C_domain_IV"/>
</dbReference>
<evidence type="ECO:0000256" key="3">
    <source>
        <dbReference type="ARBA" id="ARBA00010763"/>
    </source>
</evidence>
<dbReference type="Pfam" id="PF03454">
    <property type="entry name" value="MoeA_C"/>
    <property type="match status" value="1"/>
</dbReference>
<dbReference type="InterPro" id="IPR005110">
    <property type="entry name" value="MoeA_linker/N"/>
</dbReference>
<dbReference type="Gene3D" id="2.40.340.10">
    <property type="entry name" value="MoeA, C-terminal, domain IV"/>
    <property type="match status" value="1"/>
</dbReference>
<gene>
    <name evidence="11" type="ORF">RVY80_06650</name>
</gene>
<keyword evidence="12" id="KW-1185">Reference proteome</keyword>
<evidence type="ECO:0000256" key="9">
    <source>
        <dbReference type="RuleBase" id="RU365090"/>
    </source>
</evidence>
<evidence type="ECO:0000256" key="7">
    <source>
        <dbReference type="ARBA" id="ARBA00023150"/>
    </source>
</evidence>
<comment type="pathway">
    <text evidence="2 9">Cofactor biosynthesis; molybdopterin biosynthesis.</text>
</comment>
<comment type="cofactor">
    <cofactor evidence="9">
        <name>Mg(2+)</name>
        <dbReference type="ChEBI" id="CHEBI:18420"/>
    </cofactor>
</comment>
<dbReference type="Gene3D" id="2.170.190.11">
    <property type="entry name" value="Molybdopterin biosynthesis moea protein, domain 3"/>
    <property type="match status" value="1"/>
</dbReference>
<dbReference type="SUPFAM" id="SSF53218">
    <property type="entry name" value="Molybdenum cofactor biosynthesis proteins"/>
    <property type="match status" value="1"/>
</dbReference>
<keyword evidence="6 9" id="KW-0500">Molybdenum</keyword>
<dbReference type="InterPro" id="IPR038987">
    <property type="entry name" value="MoeA-like"/>
</dbReference>
<dbReference type="SUPFAM" id="SSF63882">
    <property type="entry name" value="MoeA N-terminal region -like"/>
    <property type="match status" value="1"/>
</dbReference>
<evidence type="ECO:0000256" key="4">
    <source>
        <dbReference type="ARBA" id="ARBA00013269"/>
    </source>
</evidence>
<dbReference type="InterPro" id="IPR036688">
    <property type="entry name" value="MoeA_C_domain_IV_sf"/>
</dbReference>
<reference evidence="11 12" key="1">
    <citation type="submission" date="2023-10" db="EMBL/GenBank/DDBJ databases">
        <title>Veillonella sp. nov., isolated from a pig farm feces dump.</title>
        <authorList>
            <person name="Chang Y.-H."/>
        </authorList>
    </citation>
    <scope>NUCLEOTIDE SEQUENCE [LARGE SCALE GENOMIC DNA]</scope>
    <source>
        <strain evidence="11 12">YH-vei2233</strain>
    </source>
</reference>
<keyword evidence="9" id="KW-0808">Transferase</keyword>
<comment type="caution">
    <text evidence="11">The sequence shown here is derived from an EMBL/GenBank/DDBJ whole genome shotgun (WGS) entry which is preliminary data.</text>
</comment>
<dbReference type="CDD" id="cd00887">
    <property type="entry name" value="MoeA"/>
    <property type="match status" value="1"/>
</dbReference>